<gene>
    <name evidence="2" type="ORF">A2438_06795</name>
</gene>
<dbReference type="Proteomes" id="UP000179242">
    <property type="component" value="Unassembled WGS sequence"/>
</dbReference>
<evidence type="ECO:0000259" key="1">
    <source>
        <dbReference type="Pfam" id="PF18929"/>
    </source>
</evidence>
<reference evidence="2 3" key="1">
    <citation type="journal article" date="2016" name="Nat. Commun.">
        <title>Thousands of microbial genomes shed light on interconnected biogeochemical processes in an aquifer system.</title>
        <authorList>
            <person name="Anantharaman K."/>
            <person name="Brown C.T."/>
            <person name="Hug L.A."/>
            <person name="Sharon I."/>
            <person name="Castelle C.J."/>
            <person name="Probst A.J."/>
            <person name="Thomas B.C."/>
            <person name="Singh A."/>
            <person name="Wilkins M.J."/>
            <person name="Karaoz U."/>
            <person name="Brodie E.L."/>
            <person name="Williams K.H."/>
            <person name="Hubbard S.S."/>
            <person name="Banfield J.F."/>
        </authorList>
    </citation>
    <scope>NUCLEOTIDE SEQUENCE [LARGE SCALE GENOMIC DNA]</scope>
</reference>
<dbReference type="AlphaFoldDB" id="A0A1F4U405"/>
<dbReference type="Pfam" id="PF18929">
    <property type="entry name" value="DUF5678"/>
    <property type="match status" value="1"/>
</dbReference>
<protein>
    <recommendedName>
        <fullName evidence="1">DUF5678 domain-containing protein</fullName>
    </recommendedName>
</protein>
<sequence>MTKNFKSYLKFNESKYAGKYVVFIKGKLFKAGNNLLKMIEEAKKKYPKEVPLITKPLSGESYILNDHF</sequence>
<proteinExistence type="predicted"/>
<name>A0A1F4U405_UNCSA</name>
<dbReference type="EMBL" id="MEUJ01000006">
    <property type="protein sequence ID" value="OGC39676.1"/>
    <property type="molecule type" value="Genomic_DNA"/>
</dbReference>
<organism evidence="2 3">
    <name type="scientific">candidate division WOR-1 bacterium RIFOXYC2_FULL_46_14</name>
    <dbReference type="NCBI Taxonomy" id="1802587"/>
    <lineage>
        <taxon>Bacteria</taxon>
        <taxon>Bacillati</taxon>
        <taxon>Saganbacteria</taxon>
    </lineage>
</organism>
<evidence type="ECO:0000313" key="2">
    <source>
        <dbReference type="EMBL" id="OGC39676.1"/>
    </source>
</evidence>
<evidence type="ECO:0000313" key="3">
    <source>
        <dbReference type="Proteomes" id="UP000179242"/>
    </source>
</evidence>
<feature type="domain" description="DUF5678" evidence="1">
    <location>
        <begin position="14"/>
        <end position="54"/>
    </location>
</feature>
<dbReference type="InterPro" id="IPR043734">
    <property type="entry name" value="DUF5678"/>
</dbReference>
<accession>A0A1F4U405</accession>
<comment type="caution">
    <text evidence="2">The sequence shown here is derived from an EMBL/GenBank/DDBJ whole genome shotgun (WGS) entry which is preliminary data.</text>
</comment>